<proteinExistence type="predicted"/>
<name>A0A2P2NA52_RHIMU</name>
<dbReference type="EMBL" id="GGEC01058869">
    <property type="protein sequence ID" value="MBX39353.1"/>
    <property type="molecule type" value="Transcribed_RNA"/>
</dbReference>
<accession>A0A2P2NA52</accession>
<dbReference type="AlphaFoldDB" id="A0A2P2NA52"/>
<reference evidence="1" key="1">
    <citation type="submission" date="2018-02" db="EMBL/GenBank/DDBJ databases">
        <title>Rhizophora mucronata_Transcriptome.</title>
        <authorList>
            <person name="Meera S.P."/>
            <person name="Sreeshan A."/>
            <person name="Augustine A."/>
        </authorList>
    </citation>
    <scope>NUCLEOTIDE SEQUENCE</scope>
    <source>
        <tissue evidence="1">Leaf</tissue>
    </source>
</reference>
<sequence length="21" mass="2505">MVHSQQPYVYSFIMQFGINSK</sequence>
<protein>
    <submittedName>
        <fullName evidence="1">Uncharacterized protein</fullName>
    </submittedName>
</protein>
<evidence type="ECO:0000313" key="1">
    <source>
        <dbReference type="EMBL" id="MBX39353.1"/>
    </source>
</evidence>
<organism evidence="1">
    <name type="scientific">Rhizophora mucronata</name>
    <name type="common">Asiatic mangrove</name>
    <dbReference type="NCBI Taxonomy" id="61149"/>
    <lineage>
        <taxon>Eukaryota</taxon>
        <taxon>Viridiplantae</taxon>
        <taxon>Streptophyta</taxon>
        <taxon>Embryophyta</taxon>
        <taxon>Tracheophyta</taxon>
        <taxon>Spermatophyta</taxon>
        <taxon>Magnoliopsida</taxon>
        <taxon>eudicotyledons</taxon>
        <taxon>Gunneridae</taxon>
        <taxon>Pentapetalae</taxon>
        <taxon>rosids</taxon>
        <taxon>fabids</taxon>
        <taxon>Malpighiales</taxon>
        <taxon>Rhizophoraceae</taxon>
        <taxon>Rhizophora</taxon>
    </lineage>
</organism>